<reference evidence="1 2" key="1">
    <citation type="journal article" date="2014" name="Int. J. Syst. Evol. Microbiol.">
        <title>Complete genome sequence of Corynebacterium casei LMG S-19264T (=DSM 44701T), isolated from a smear-ripened cheese.</title>
        <authorList>
            <consortium name="US DOE Joint Genome Institute (JGI-PGF)"/>
            <person name="Walter F."/>
            <person name="Albersmeier A."/>
            <person name="Kalinowski J."/>
            <person name="Ruckert C."/>
        </authorList>
    </citation>
    <scope>NUCLEOTIDE SEQUENCE [LARGE SCALE GENOMIC DNA]</scope>
    <source>
        <strain evidence="1 2">JCM 4677</strain>
    </source>
</reference>
<dbReference type="InterPro" id="IPR036761">
    <property type="entry name" value="TTHA0802/YceI-like_sf"/>
</dbReference>
<gene>
    <name evidence="1" type="ORF">GCM10017557_82530</name>
</gene>
<dbReference type="SUPFAM" id="SSF101874">
    <property type="entry name" value="YceI-like"/>
    <property type="match status" value="1"/>
</dbReference>
<proteinExistence type="predicted"/>
<accession>A0A7G1PGF9</accession>
<keyword evidence="2" id="KW-1185">Reference proteome</keyword>
<evidence type="ECO:0000313" key="1">
    <source>
        <dbReference type="EMBL" id="BCL33394.1"/>
    </source>
</evidence>
<name>A0A7G1PGF9_9ACTN</name>
<protein>
    <submittedName>
        <fullName evidence="1">Uncharacterized protein</fullName>
    </submittedName>
</protein>
<dbReference type="EMBL" id="AP023440">
    <property type="protein sequence ID" value="BCL33394.1"/>
    <property type="molecule type" value="Genomic_DNA"/>
</dbReference>
<evidence type="ECO:0000313" key="2">
    <source>
        <dbReference type="Proteomes" id="UP000516444"/>
    </source>
</evidence>
<organism evidence="1 2">
    <name type="scientific">Streptomyces aurantiacus</name>
    <dbReference type="NCBI Taxonomy" id="47760"/>
    <lineage>
        <taxon>Bacteria</taxon>
        <taxon>Bacillati</taxon>
        <taxon>Actinomycetota</taxon>
        <taxon>Actinomycetes</taxon>
        <taxon>Kitasatosporales</taxon>
        <taxon>Streptomycetaceae</taxon>
        <taxon>Streptomyces</taxon>
        <taxon>Streptomyces aurantiacus group</taxon>
    </lineage>
</organism>
<dbReference type="AlphaFoldDB" id="A0A7G1PGF9"/>
<dbReference type="Proteomes" id="UP000516444">
    <property type="component" value="Chromosome"/>
</dbReference>
<sequence length="100" mass="11291">MTRPVTLTVEFGGVVDHPVDLRKHAGFEAAGEIRRLDFGLDFAPGSSAMSSSFTWTCSSSDRRAKTADRGRERPTRCCWCGQVRRRASRWSWAGERRRSV</sequence>
<dbReference type="KEGG" id="sgm:GCM10017557_82530"/>